<evidence type="ECO:0000313" key="3">
    <source>
        <dbReference type="EMBL" id="GHH27902.1"/>
    </source>
</evidence>
<gene>
    <name evidence="3" type="ORF">GCM10017790_57890</name>
</gene>
<reference evidence="4" key="1">
    <citation type="journal article" date="2019" name="Int. J. Syst. Evol. Microbiol.">
        <title>The Global Catalogue of Microorganisms (GCM) 10K type strain sequencing project: providing services to taxonomists for standard genome sequencing and annotation.</title>
        <authorList>
            <consortium name="The Broad Institute Genomics Platform"/>
            <consortium name="The Broad Institute Genome Sequencing Center for Infectious Disease"/>
            <person name="Wu L."/>
            <person name="Ma J."/>
        </authorList>
    </citation>
    <scope>NUCLEOTIDE SEQUENCE [LARGE SCALE GENOMIC DNA]</scope>
    <source>
        <strain evidence="4">CGMCC 4.7683</strain>
    </source>
</reference>
<sequence length="230" mass="23516">MTKLPARFAGLGAAATLVGVILTAPMATVASAAGAFPAFGLPFDAGQSVYSAGIHSDNGDSGVKNAIDFSPGDKTVRAPLAGTVRIQHCSGGDWVTVDHDGGWRTGYYHMERISVTDGQKVAPGDALGRTGNALPCGGSSTGAHVHFTLWTLPAAAAQGGDSRDFGVGAGNWNGMSYDEVSTKVAEAYGEAVDGKTFGGWQFTAGTDQYSGTATEVSSRSVVPLPGRFRV</sequence>
<dbReference type="Proteomes" id="UP000635387">
    <property type="component" value="Unassembled WGS sequence"/>
</dbReference>
<keyword evidence="4" id="KW-1185">Reference proteome</keyword>
<dbReference type="SUPFAM" id="SSF51261">
    <property type="entry name" value="Duplicated hybrid motif"/>
    <property type="match status" value="1"/>
</dbReference>
<dbReference type="InterPro" id="IPR016047">
    <property type="entry name" value="M23ase_b-sheet_dom"/>
</dbReference>
<dbReference type="Gene3D" id="2.70.70.10">
    <property type="entry name" value="Glucose Permease (Domain IIA)"/>
    <property type="match status" value="1"/>
</dbReference>
<accession>A0ABQ3LWA2</accession>
<protein>
    <recommendedName>
        <fullName evidence="2">M23ase beta-sheet core domain-containing protein</fullName>
    </recommendedName>
</protein>
<feature type="chain" id="PRO_5045752094" description="M23ase beta-sheet core domain-containing protein" evidence="1">
    <location>
        <begin position="33"/>
        <end position="230"/>
    </location>
</feature>
<dbReference type="CDD" id="cd12797">
    <property type="entry name" value="M23_peptidase"/>
    <property type="match status" value="1"/>
</dbReference>
<dbReference type="RefSeq" id="WP_191257557.1">
    <property type="nucleotide sequence ID" value="NZ_BNAY01000007.1"/>
</dbReference>
<keyword evidence="1" id="KW-0732">Signal</keyword>
<dbReference type="EMBL" id="BNAY01000007">
    <property type="protein sequence ID" value="GHH27902.1"/>
    <property type="molecule type" value="Genomic_DNA"/>
</dbReference>
<organism evidence="3 4">
    <name type="scientific">Amycolatopsis oliviviridis</name>
    <dbReference type="NCBI Taxonomy" id="1471590"/>
    <lineage>
        <taxon>Bacteria</taxon>
        <taxon>Bacillati</taxon>
        <taxon>Actinomycetota</taxon>
        <taxon>Actinomycetes</taxon>
        <taxon>Pseudonocardiales</taxon>
        <taxon>Pseudonocardiaceae</taxon>
        <taxon>Amycolatopsis</taxon>
    </lineage>
</organism>
<dbReference type="Pfam" id="PF01551">
    <property type="entry name" value="Peptidase_M23"/>
    <property type="match status" value="1"/>
</dbReference>
<feature type="domain" description="M23ase beta-sheet core" evidence="2">
    <location>
        <begin position="65"/>
        <end position="151"/>
    </location>
</feature>
<feature type="signal peptide" evidence="1">
    <location>
        <begin position="1"/>
        <end position="32"/>
    </location>
</feature>
<dbReference type="InterPro" id="IPR050570">
    <property type="entry name" value="Cell_wall_metabolism_enzyme"/>
</dbReference>
<comment type="caution">
    <text evidence="3">The sequence shown here is derived from an EMBL/GenBank/DDBJ whole genome shotgun (WGS) entry which is preliminary data.</text>
</comment>
<proteinExistence type="predicted"/>
<evidence type="ECO:0000313" key="4">
    <source>
        <dbReference type="Proteomes" id="UP000635387"/>
    </source>
</evidence>
<name>A0ABQ3LWA2_9PSEU</name>
<evidence type="ECO:0000256" key="1">
    <source>
        <dbReference type="SAM" id="SignalP"/>
    </source>
</evidence>
<evidence type="ECO:0000259" key="2">
    <source>
        <dbReference type="Pfam" id="PF01551"/>
    </source>
</evidence>
<dbReference type="InterPro" id="IPR011055">
    <property type="entry name" value="Dup_hybrid_motif"/>
</dbReference>
<dbReference type="PANTHER" id="PTHR21666:SF270">
    <property type="entry name" value="MUREIN HYDROLASE ACTIVATOR ENVC"/>
    <property type="match status" value="1"/>
</dbReference>
<dbReference type="PANTHER" id="PTHR21666">
    <property type="entry name" value="PEPTIDASE-RELATED"/>
    <property type="match status" value="1"/>
</dbReference>